<keyword evidence="9" id="KW-1133">Transmembrane helix</keyword>
<keyword evidence="9" id="KW-0472">Membrane</keyword>
<protein>
    <submittedName>
        <fullName evidence="11">Vascular endothelial growth factor receptor 1</fullName>
    </submittedName>
</protein>
<dbReference type="InterPro" id="IPR011009">
    <property type="entry name" value="Kinase-like_dom_sf"/>
</dbReference>
<dbReference type="OrthoDB" id="6077854at2759"/>
<dbReference type="GO" id="GO:0005524">
    <property type="term" value="F:ATP binding"/>
    <property type="evidence" value="ECO:0007669"/>
    <property type="project" value="UniProtKB-UniRule"/>
</dbReference>
<reference evidence="12" key="1">
    <citation type="submission" date="2017-01" db="EMBL/GenBank/DDBJ databases">
        <title>Comparative genomics of anhydrobiosis in the tardigrade Hypsibius dujardini.</title>
        <authorList>
            <person name="Yoshida Y."/>
            <person name="Koutsovoulos G."/>
            <person name="Laetsch D."/>
            <person name="Stevens L."/>
            <person name="Kumar S."/>
            <person name="Horikawa D."/>
            <person name="Ishino K."/>
            <person name="Komine S."/>
            <person name="Tomita M."/>
            <person name="Blaxter M."/>
            <person name="Arakawa K."/>
        </authorList>
    </citation>
    <scope>NUCLEOTIDE SEQUENCE [LARGE SCALE GENOMIC DNA]</scope>
    <source>
        <strain evidence="12">Z151</strain>
    </source>
</reference>
<evidence type="ECO:0000259" key="10">
    <source>
        <dbReference type="PROSITE" id="PS50011"/>
    </source>
</evidence>
<keyword evidence="11" id="KW-0675">Receptor</keyword>
<dbReference type="GO" id="GO:0004714">
    <property type="term" value="F:transmembrane receptor protein tyrosine kinase activity"/>
    <property type="evidence" value="ECO:0007669"/>
    <property type="project" value="UniProtKB-EC"/>
</dbReference>
<dbReference type="Proteomes" id="UP000192578">
    <property type="component" value="Unassembled WGS sequence"/>
</dbReference>
<sequence>MGAGVGLAISDGWVFVAVALCGAFPTIVATTAPESKEQKQQPWIVVGSSVGAIVVILMPILVCVCSRLTREKRRRQELVSLEELLNVDDGESVPLLIDQSIPVTEQVDRLRYDPHWEVPRDSIRLTGQVLGSGHFGIVRRGVVTNLHGQPGETVVAVKTLKNPKDALQRTSLVNEIKIMSYIGQHLNVVNLLGAVTQNIARVGDIFMLTEYCQNGSLLSHLEQCRDNFFGEVKEDSGELYPCGEEREIALRLHRQRRCIIEATEIVTTRDLFYYAFQISKGMFYLNNRNVLHRDLAARNVLVAANHVVKICDFGLARQDYIYKRDVTRRAAVPMKWLAIESLTEGVYSKESDVWSFGVLLWEMFTLGGEPYPGFPTEQHPFMGALKAGRRMERPPQAPQEIYSIMRHCWEDNPRFRPSFDSISEELLGFLESNLQQQYLNLSAPYERFNLTHDSGYLNDPMPEQRLQMNESLEQLSHIAEETLQQSVLTMHDERSVQKIEAARAAALCHSLNSSLLAVNEHYFSETSF</sequence>
<keyword evidence="6" id="KW-0829">Tyrosine-protein kinase</keyword>
<dbReference type="SMART" id="SM00219">
    <property type="entry name" value="TyrKc"/>
    <property type="match status" value="1"/>
</dbReference>
<gene>
    <name evidence="11" type="ORF">BV898_14245</name>
</gene>
<proteinExistence type="predicted"/>
<keyword evidence="3 8" id="KW-0547">Nucleotide-binding</keyword>
<evidence type="ECO:0000256" key="9">
    <source>
        <dbReference type="SAM" id="Phobius"/>
    </source>
</evidence>
<dbReference type="FunFam" id="3.30.200.20:FF:000586">
    <property type="entry name" value="Receptor protein-tyrosine kinase"/>
    <property type="match status" value="1"/>
</dbReference>
<keyword evidence="12" id="KW-1185">Reference proteome</keyword>
<feature type="domain" description="Protein kinase" evidence="10">
    <location>
        <begin position="124"/>
        <end position="430"/>
    </location>
</feature>
<dbReference type="SUPFAM" id="SSF56112">
    <property type="entry name" value="Protein kinase-like (PK-like)"/>
    <property type="match status" value="1"/>
</dbReference>
<dbReference type="Pfam" id="PF07714">
    <property type="entry name" value="PK_Tyr_Ser-Thr"/>
    <property type="match status" value="1"/>
</dbReference>
<feature type="binding site" evidence="8">
    <location>
        <position position="158"/>
    </location>
    <ligand>
        <name>ATP</name>
        <dbReference type="ChEBI" id="CHEBI:30616"/>
    </ligand>
</feature>
<dbReference type="AlphaFoldDB" id="A0A1W0W8C1"/>
<dbReference type="GO" id="GO:0043235">
    <property type="term" value="C:receptor complex"/>
    <property type="evidence" value="ECO:0007669"/>
    <property type="project" value="TreeGrafter"/>
</dbReference>
<dbReference type="InterPro" id="IPR008266">
    <property type="entry name" value="Tyr_kinase_AS"/>
</dbReference>
<keyword evidence="5 8" id="KW-0067">ATP-binding</keyword>
<evidence type="ECO:0000256" key="8">
    <source>
        <dbReference type="PROSITE-ProRule" id="PRU10141"/>
    </source>
</evidence>
<dbReference type="FunFam" id="1.10.510.10:FF:000554">
    <property type="entry name" value="Predicted protein"/>
    <property type="match status" value="1"/>
</dbReference>
<dbReference type="PANTHER" id="PTHR24416:SF600">
    <property type="entry name" value="PDGF- AND VEGF-RECEPTOR RELATED, ISOFORM J"/>
    <property type="match status" value="1"/>
</dbReference>
<evidence type="ECO:0000313" key="12">
    <source>
        <dbReference type="Proteomes" id="UP000192578"/>
    </source>
</evidence>
<dbReference type="EMBL" id="MTYJ01000171">
    <property type="protein sequence ID" value="OQV11449.1"/>
    <property type="molecule type" value="Genomic_DNA"/>
</dbReference>
<evidence type="ECO:0000256" key="6">
    <source>
        <dbReference type="ARBA" id="ARBA00023137"/>
    </source>
</evidence>
<comment type="subcellular location">
    <subcellularLocation>
        <location evidence="1">Membrane</location>
        <topology evidence="1">Single-pass membrane protein</topology>
    </subcellularLocation>
</comment>
<organism evidence="11 12">
    <name type="scientific">Hypsibius exemplaris</name>
    <name type="common">Freshwater tardigrade</name>
    <dbReference type="NCBI Taxonomy" id="2072580"/>
    <lineage>
        <taxon>Eukaryota</taxon>
        <taxon>Metazoa</taxon>
        <taxon>Ecdysozoa</taxon>
        <taxon>Tardigrada</taxon>
        <taxon>Eutardigrada</taxon>
        <taxon>Parachela</taxon>
        <taxon>Hypsibioidea</taxon>
        <taxon>Hypsibiidae</taxon>
        <taxon>Hypsibius</taxon>
    </lineage>
</organism>
<evidence type="ECO:0000256" key="4">
    <source>
        <dbReference type="ARBA" id="ARBA00022777"/>
    </source>
</evidence>
<dbReference type="PRINTS" id="PR00109">
    <property type="entry name" value="TYRKINASE"/>
</dbReference>
<dbReference type="CDD" id="cd00192">
    <property type="entry name" value="PTKc"/>
    <property type="match status" value="1"/>
</dbReference>
<dbReference type="PROSITE" id="PS50011">
    <property type="entry name" value="PROTEIN_KINASE_DOM"/>
    <property type="match status" value="1"/>
</dbReference>
<dbReference type="InterPro" id="IPR001245">
    <property type="entry name" value="Ser-Thr/Tyr_kinase_cat_dom"/>
</dbReference>
<comment type="catalytic activity">
    <reaction evidence="7">
        <text>L-tyrosyl-[protein] + ATP = O-phospho-L-tyrosyl-[protein] + ADP + H(+)</text>
        <dbReference type="Rhea" id="RHEA:10596"/>
        <dbReference type="Rhea" id="RHEA-COMP:10136"/>
        <dbReference type="Rhea" id="RHEA-COMP:20101"/>
        <dbReference type="ChEBI" id="CHEBI:15378"/>
        <dbReference type="ChEBI" id="CHEBI:30616"/>
        <dbReference type="ChEBI" id="CHEBI:46858"/>
        <dbReference type="ChEBI" id="CHEBI:61978"/>
        <dbReference type="ChEBI" id="CHEBI:456216"/>
        <dbReference type="EC" id="2.7.10.1"/>
    </reaction>
</comment>
<evidence type="ECO:0000313" key="11">
    <source>
        <dbReference type="EMBL" id="OQV11449.1"/>
    </source>
</evidence>
<comment type="caution">
    <text evidence="11">The sequence shown here is derived from an EMBL/GenBank/DDBJ whole genome shotgun (WGS) entry which is preliminary data.</text>
</comment>
<dbReference type="Gene3D" id="1.10.510.10">
    <property type="entry name" value="Transferase(Phosphotransferase) domain 1"/>
    <property type="match status" value="1"/>
</dbReference>
<dbReference type="InterPro" id="IPR050122">
    <property type="entry name" value="RTK"/>
</dbReference>
<keyword evidence="9" id="KW-0812">Transmembrane</keyword>
<evidence type="ECO:0000256" key="5">
    <source>
        <dbReference type="ARBA" id="ARBA00022840"/>
    </source>
</evidence>
<accession>A0A1W0W8C1</accession>
<evidence type="ECO:0000256" key="2">
    <source>
        <dbReference type="ARBA" id="ARBA00022679"/>
    </source>
</evidence>
<dbReference type="InterPro" id="IPR000719">
    <property type="entry name" value="Prot_kinase_dom"/>
</dbReference>
<keyword evidence="2" id="KW-0808">Transferase</keyword>
<dbReference type="PANTHER" id="PTHR24416">
    <property type="entry name" value="TYROSINE-PROTEIN KINASE RECEPTOR"/>
    <property type="match status" value="1"/>
</dbReference>
<dbReference type="Gene3D" id="3.30.200.20">
    <property type="entry name" value="Phosphorylase Kinase, domain 1"/>
    <property type="match status" value="1"/>
</dbReference>
<dbReference type="InterPro" id="IPR017441">
    <property type="entry name" value="Protein_kinase_ATP_BS"/>
</dbReference>
<evidence type="ECO:0000256" key="7">
    <source>
        <dbReference type="ARBA" id="ARBA00051243"/>
    </source>
</evidence>
<evidence type="ECO:0000256" key="1">
    <source>
        <dbReference type="ARBA" id="ARBA00004167"/>
    </source>
</evidence>
<keyword evidence="4" id="KW-0418">Kinase</keyword>
<dbReference type="PROSITE" id="PS00109">
    <property type="entry name" value="PROTEIN_KINASE_TYR"/>
    <property type="match status" value="1"/>
</dbReference>
<dbReference type="GO" id="GO:0007169">
    <property type="term" value="P:cell surface receptor protein tyrosine kinase signaling pathway"/>
    <property type="evidence" value="ECO:0007669"/>
    <property type="project" value="TreeGrafter"/>
</dbReference>
<dbReference type="InterPro" id="IPR020635">
    <property type="entry name" value="Tyr_kinase_cat_dom"/>
</dbReference>
<dbReference type="PROSITE" id="PS00107">
    <property type="entry name" value="PROTEIN_KINASE_ATP"/>
    <property type="match status" value="1"/>
</dbReference>
<feature type="transmembrane region" description="Helical" evidence="9">
    <location>
        <begin position="43"/>
        <end position="65"/>
    </location>
</feature>
<evidence type="ECO:0000256" key="3">
    <source>
        <dbReference type="ARBA" id="ARBA00022741"/>
    </source>
</evidence>
<dbReference type="GO" id="GO:0005886">
    <property type="term" value="C:plasma membrane"/>
    <property type="evidence" value="ECO:0007669"/>
    <property type="project" value="TreeGrafter"/>
</dbReference>
<name>A0A1W0W8C1_HYPEX</name>
<feature type="transmembrane region" description="Helical" evidence="9">
    <location>
        <begin position="12"/>
        <end position="31"/>
    </location>
</feature>